<name>A0A9D1DBK8_9FIRM</name>
<feature type="transmembrane region" description="Helical" evidence="7">
    <location>
        <begin position="774"/>
        <end position="796"/>
    </location>
</feature>
<protein>
    <submittedName>
        <fullName evidence="9">ABC transporter permease</fullName>
    </submittedName>
</protein>
<evidence type="ECO:0000313" key="10">
    <source>
        <dbReference type="Proteomes" id="UP000886757"/>
    </source>
</evidence>
<feature type="transmembrane region" description="Helical" evidence="7">
    <location>
        <begin position="808"/>
        <end position="834"/>
    </location>
</feature>
<dbReference type="Proteomes" id="UP000886757">
    <property type="component" value="Unassembled WGS sequence"/>
</dbReference>
<keyword evidence="3 7" id="KW-0812">Transmembrane</keyword>
<feature type="transmembrane region" description="Helical" evidence="7">
    <location>
        <begin position="714"/>
        <end position="738"/>
    </location>
</feature>
<comment type="caution">
    <text evidence="9">The sequence shown here is derived from an EMBL/GenBank/DDBJ whole genome shotgun (WGS) entry which is preliminary data.</text>
</comment>
<feature type="domain" description="ABC3 transporter permease C-terminal" evidence="8">
    <location>
        <begin position="274"/>
        <end position="391"/>
    </location>
</feature>
<evidence type="ECO:0000256" key="4">
    <source>
        <dbReference type="ARBA" id="ARBA00022989"/>
    </source>
</evidence>
<evidence type="ECO:0000256" key="6">
    <source>
        <dbReference type="ARBA" id="ARBA00038076"/>
    </source>
</evidence>
<dbReference type="Pfam" id="PF02687">
    <property type="entry name" value="FtsX"/>
    <property type="match status" value="2"/>
</dbReference>
<feature type="transmembrane region" description="Helical" evidence="7">
    <location>
        <begin position="269"/>
        <end position="291"/>
    </location>
</feature>
<keyword evidence="2" id="KW-1003">Cell membrane</keyword>
<evidence type="ECO:0000259" key="8">
    <source>
        <dbReference type="Pfam" id="PF02687"/>
    </source>
</evidence>
<feature type="transmembrane region" description="Helical" evidence="7">
    <location>
        <begin position="323"/>
        <end position="346"/>
    </location>
</feature>
<comment type="similarity">
    <text evidence="6">Belongs to the ABC-4 integral membrane protein family.</text>
</comment>
<evidence type="ECO:0000256" key="2">
    <source>
        <dbReference type="ARBA" id="ARBA00022475"/>
    </source>
</evidence>
<comment type="subcellular location">
    <subcellularLocation>
        <location evidence="1">Cell membrane</location>
        <topology evidence="1">Multi-pass membrane protein</topology>
    </subcellularLocation>
</comment>
<feature type="transmembrane region" description="Helical" evidence="7">
    <location>
        <begin position="440"/>
        <end position="459"/>
    </location>
</feature>
<evidence type="ECO:0000313" key="9">
    <source>
        <dbReference type="EMBL" id="HIR14863.1"/>
    </source>
</evidence>
<evidence type="ECO:0000256" key="5">
    <source>
        <dbReference type="ARBA" id="ARBA00023136"/>
    </source>
</evidence>
<evidence type="ECO:0000256" key="7">
    <source>
        <dbReference type="SAM" id="Phobius"/>
    </source>
</evidence>
<dbReference type="GO" id="GO:0022857">
    <property type="term" value="F:transmembrane transporter activity"/>
    <property type="evidence" value="ECO:0007669"/>
    <property type="project" value="TreeGrafter"/>
</dbReference>
<keyword evidence="5 7" id="KW-0472">Membrane</keyword>
<dbReference type="GO" id="GO:0005886">
    <property type="term" value="C:plasma membrane"/>
    <property type="evidence" value="ECO:0007669"/>
    <property type="project" value="UniProtKB-SubCell"/>
</dbReference>
<evidence type="ECO:0000256" key="3">
    <source>
        <dbReference type="ARBA" id="ARBA00022692"/>
    </source>
</evidence>
<accession>A0A9D1DBK8</accession>
<evidence type="ECO:0000256" key="1">
    <source>
        <dbReference type="ARBA" id="ARBA00004651"/>
    </source>
</evidence>
<dbReference type="InterPro" id="IPR003838">
    <property type="entry name" value="ABC3_permease_C"/>
</dbReference>
<dbReference type="PANTHER" id="PTHR30572:SF4">
    <property type="entry name" value="ABC TRANSPORTER PERMEASE YTRF"/>
    <property type="match status" value="1"/>
</dbReference>
<organism evidence="9 10">
    <name type="scientific">Candidatus Choladousia intestinavium</name>
    <dbReference type="NCBI Taxonomy" id="2840727"/>
    <lineage>
        <taxon>Bacteria</taxon>
        <taxon>Bacillati</taxon>
        <taxon>Bacillota</taxon>
        <taxon>Clostridia</taxon>
        <taxon>Lachnospirales</taxon>
        <taxon>Lachnospiraceae</taxon>
        <taxon>Lachnospiraceae incertae sedis</taxon>
        <taxon>Candidatus Choladousia</taxon>
    </lineage>
</organism>
<reference evidence="9" key="2">
    <citation type="journal article" date="2021" name="PeerJ">
        <title>Extensive microbial diversity within the chicken gut microbiome revealed by metagenomics and culture.</title>
        <authorList>
            <person name="Gilroy R."/>
            <person name="Ravi A."/>
            <person name="Getino M."/>
            <person name="Pursley I."/>
            <person name="Horton D.L."/>
            <person name="Alikhan N.F."/>
            <person name="Baker D."/>
            <person name="Gharbi K."/>
            <person name="Hall N."/>
            <person name="Watson M."/>
            <person name="Adriaenssens E.M."/>
            <person name="Foster-Nyarko E."/>
            <person name="Jarju S."/>
            <person name="Secka A."/>
            <person name="Antonio M."/>
            <person name="Oren A."/>
            <person name="Chaudhuri R.R."/>
            <person name="La Ragione R."/>
            <person name="Hildebrand F."/>
            <person name="Pallen M.J."/>
        </authorList>
    </citation>
    <scope>NUCLEOTIDE SEQUENCE</scope>
    <source>
        <strain evidence="9">ChiSjej4B22-8148</strain>
    </source>
</reference>
<feature type="transmembrane region" description="Helical" evidence="7">
    <location>
        <begin position="366"/>
        <end position="387"/>
    </location>
</feature>
<dbReference type="PANTHER" id="PTHR30572">
    <property type="entry name" value="MEMBRANE COMPONENT OF TRANSPORTER-RELATED"/>
    <property type="match status" value="1"/>
</dbReference>
<proteinExistence type="inferred from homology"/>
<sequence length="849" mass="94738">MRRVKNRRIIRLLSLRLLKARKWKNLIAILAILLTTGMFTSVLTIGASMIQLSQESAMRQVGGSAMAGLKYLLPKDYETLKEDDSLLDVSYRILAGELANEELRELRAEVCYAQDKDAQLTFAYPQEGRMPQERLEVAASDLTLEALGVPCEIGASVPLTIRVGDKTYSETFTLCGYWDGDEVSMAQMCWISRAYCDEIAPTPQGSYYDSSVGAWEVAGYWMVDFNFKSSFDIEQQLLDTMERNGFDPEVVSYGVNWAYLDSSIDLSTIVLYSLVLLIILMAGYLIIYNIFYITVTSDIHSYGLLKTIGTTGKQLRGLVYRQAFLLSVFGIPLGLAAGFGAGKLLLPFLLRIVTISGASPDLSTGLSPLVFTGAVLFTLLTVWISCLRPCRIATKVSATEALRYSGQIRISRKKTKRTRKTTMLSMAWSNLGRSRKKTSVVILSLSLSLLLVNILYTAVRGMDADKFIQNSIVGDFQVMDLSVHNLSVLEGRNLSTITPAVREELSALPGVESISNVYYTPDILALDETGYENALKILESFSDDPYVTENDTAPILEDHELWVDVYGIDDFCLQHVTPVMGTIDAEKFATGDYVILDTYWQADEDYEKGIFYHPGDTITYTFPDGTEKTYEVMALGELGYALSTQTYGLFTASMLIPEADYTAHISDSAMITVLHVPDESVAAVTDSLEDFTLNLHPDLKYVSRQTYLDQFDTFLTTFVVVGGALCFVLAFIGILNFFNSIITMILEQKQEFAMMEAVGMTGSQLMGMLRWEGILHTLLSVLFSGVFGSLVTYLLISLVVSEIWFFTYHFTVLPILVCTPFLLLITCLIPALAYRRLCRDSIIERLRVE</sequence>
<reference evidence="9" key="1">
    <citation type="submission" date="2020-10" db="EMBL/GenBank/DDBJ databases">
        <authorList>
            <person name="Gilroy R."/>
        </authorList>
    </citation>
    <scope>NUCLEOTIDE SEQUENCE</scope>
    <source>
        <strain evidence="9">ChiSjej4B22-8148</strain>
    </source>
</reference>
<dbReference type="AlphaFoldDB" id="A0A9D1DBK8"/>
<gene>
    <name evidence="9" type="ORF">IAB31_13190</name>
</gene>
<feature type="domain" description="ABC3 transporter permease C-terminal" evidence="8">
    <location>
        <begin position="726"/>
        <end position="841"/>
    </location>
</feature>
<keyword evidence="4 7" id="KW-1133">Transmembrane helix</keyword>
<dbReference type="InterPro" id="IPR050250">
    <property type="entry name" value="Macrolide_Exporter_MacB"/>
</dbReference>
<dbReference type="EMBL" id="DVGK01000155">
    <property type="protein sequence ID" value="HIR14863.1"/>
    <property type="molecule type" value="Genomic_DNA"/>
</dbReference>